<proteinExistence type="predicted"/>
<dbReference type="PROSITE" id="PS51549">
    <property type="entry name" value="DM13"/>
    <property type="match status" value="1"/>
</dbReference>
<dbReference type="Proteomes" id="UP000256845">
    <property type="component" value="Unassembled WGS sequence"/>
</dbReference>
<feature type="domain" description="DM13" evidence="1">
    <location>
        <begin position="52"/>
        <end position="158"/>
    </location>
</feature>
<dbReference type="EMBL" id="QRDW01000006">
    <property type="protein sequence ID" value="RED49221.1"/>
    <property type="molecule type" value="Genomic_DNA"/>
</dbReference>
<accession>A0A3D9HIW8</accession>
<organism evidence="2 3">
    <name type="scientific">Aestuariispira insulae</name>
    <dbReference type="NCBI Taxonomy" id="1461337"/>
    <lineage>
        <taxon>Bacteria</taxon>
        <taxon>Pseudomonadati</taxon>
        <taxon>Pseudomonadota</taxon>
        <taxon>Alphaproteobacteria</taxon>
        <taxon>Rhodospirillales</taxon>
        <taxon>Kiloniellaceae</taxon>
        <taxon>Aestuariispira</taxon>
    </lineage>
</organism>
<evidence type="ECO:0000313" key="3">
    <source>
        <dbReference type="Proteomes" id="UP000256845"/>
    </source>
</evidence>
<sequence>MRKKLLLPVAVVWAVGFVMGNAFWYLASPLWIDREVSERLTGADSLETLAVGQFRDGDAAHKGSGTATLYRDPAGNQLMALSDFQVTNGPDLKVYLVEKADVASARDVLDSNWISLGNLKGNIGDQNYQLPQDLSFKPGSVVIWCEQFSVLFSAAPLS</sequence>
<dbReference type="InterPro" id="IPR019545">
    <property type="entry name" value="DM13_domain"/>
</dbReference>
<evidence type="ECO:0000313" key="2">
    <source>
        <dbReference type="EMBL" id="RED49221.1"/>
    </source>
</evidence>
<name>A0A3D9HIW8_9PROT</name>
<gene>
    <name evidence="2" type="ORF">DFP90_106199</name>
</gene>
<dbReference type="AlphaFoldDB" id="A0A3D9HIW8"/>
<dbReference type="Pfam" id="PF10517">
    <property type="entry name" value="DM13"/>
    <property type="match status" value="1"/>
</dbReference>
<evidence type="ECO:0000259" key="1">
    <source>
        <dbReference type="PROSITE" id="PS51549"/>
    </source>
</evidence>
<comment type="caution">
    <text evidence="2">The sequence shown here is derived from an EMBL/GenBank/DDBJ whole genome shotgun (WGS) entry which is preliminary data.</text>
</comment>
<dbReference type="OrthoDB" id="6106486at2"/>
<keyword evidence="3" id="KW-1185">Reference proteome</keyword>
<protein>
    <submittedName>
        <fullName evidence="2">Electron transfer DM13</fullName>
    </submittedName>
</protein>
<dbReference type="RefSeq" id="WP_115937416.1">
    <property type="nucleotide sequence ID" value="NZ_QRDW01000006.1"/>
</dbReference>
<reference evidence="2 3" key="1">
    <citation type="submission" date="2018-07" db="EMBL/GenBank/DDBJ databases">
        <title>Genomic Encyclopedia of Type Strains, Phase III (KMG-III): the genomes of soil and plant-associated and newly described type strains.</title>
        <authorList>
            <person name="Whitman W."/>
        </authorList>
    </citation>
    <scope>NUCLEOTIDE SEQUENCE [LARGE SCALE GENOMIC DNA]</scope>
    <source>
        <strain evidence="2 3">CECT 8488</strain>
    </source>
</reference>